<protein>
    <submittedName>
        <fullName evidence="1">Uncharacterized protein</fullName>
    </submittedName>
</protein>
<evidence type="ECO:0000313" key="1">
    <source>
        <dbReference type="EMBL" id="KAJ7997405.1"/>
    </source>
</evidence>
<dbReference type="Proteomes" id="UP001157502">
    <property type="component" value="Chromosome 19"/>
</dbReference>
<comment type="caution">
    <text evidence="1">The sequence shown here is derived from an EMBL/GenBank/DDBJ whole genome shotgun (WGS) entry which is preliminary data.</text>
</comment>
<evidence type="ECO:0000313" key="2">
    <source>
        <dbReference type="Proteomes" id="UP001157502"/>
    </source>
</evidence>
<dbReference type="EMBL" id="CM055746">
    <property type="protein sequence ID" value="KAJ7997405.1"/>
    <property type="molecule type" value="Genomic_DNA"/>
</dbReference>
<accession>A0ACC2G1J7</accession>
<name>A0ACC2G1J7_DALPE</name>
<gene>
    <name evidence="1" type="ORF">DPEC_G00228640</name>
</gene>
<keyword evidence="2" id="KW-1185">Reference proteome</keyword>
<sequence>MDGHCQSPLISPAGDPTWVAPRARPDGSQNHQGTSTSEVAPRQANKPLYKRLKGYFGRKKSCTMVEEISAVERQTMVEEISAVERQTMVEEISAVERQTMVEEISSCASNNVDLPSVTKATLLNPRAGSGGRRQVFVNPFTKGRRSWMKIRLQRCWDDVRQLIRPQKMGRIGPVKHWNKVVLTPTLDTILEEETPEEAEQARKTEKDDRYFLLAEDDTCWSTFLYCLRLLWESFGIC</sequence>
<proteinExistence type="predicted"/>
<reference evidence="1" key="1">
    <citation type="submission" date="2021-05" db="EMBL/GenBank/DDBJ databases">
        <authorList>
            <person name="Pan Q."/>
            <person name="Jouanno E."/>
            <person name="Zahm M."/>
            <person name="Klopp C."/>
            <person name="Cabau C."/>
            <person name="Louis A."/>
            <person name="Berthelot C."/>
            <person name="Parey E."/>
            <person name="Roest Crollius H."/>
            <person name="Montfort J."/>
            <person name="Robinson-Rechavi M."/>
            <person name="Bouchez O."/>
            <person name="Lampietro C."/>
            <person name="Lopez Roques C."/>
            <person name="Donnadieu C."/>
            <person name="Postlethwait J."/>
            <person name="Bobe J."/>
            <person name="Dillon D."/>
            <person name="Chandos A."/>
            <person name="von Hippel F."/>
            <person name="Guiguen Y."/>
        </authorList>
    </citation>
    <scope>NUCLEOTIDE SEQUENCE</scope>
    <source>
        <strain evidence="1">YG-Jan2019</strain>
    </source>
</reference>
<organism evidence="1 2">
    <name type="scientific">Dallia pectoralis</name>
    <name type="common">Alaska blackfish</name>
    <dbReference type="NCBI Taxonomy" id="75939"/>
    <lineage>
        <taxon>Eukaryota</taxon>
        <taxon>Metazoa</taxon>
        <taxon>Chordata</taxon>
        <taxon>Craniata</taxon>
        <taxon>Vertebrata</taxon>
        <taxon>Euteleostomi</taxon>
        <taxon>Actinopterygii</taxon>
        <taxon>Neopterygii</taxon>
        <taxon>Teleostei</taxon>
        <taxon>Protacanthopterygii</taxon>
        <taxon>Esociformes</taxon>
        <taxon>Umbridae</taxon>
        <taxon>Dallia</taxon>
    </lineage>
</organism>